<organism evidence="10">
    <name type="scientific">Candidatus Kentrum sp. FW</name>
    <dbReference type="NCBI Taxonomy" id="2126338"/>
    <lineage>
        <taxon>Bacteria</taxon>
        <taxon>Pseudomonadati</taxon>
        <taxon>Pseudomonadota</taxon>
        <taxon>Gammaproteobacteria</taxon>
        <taxon>Candidatus Kentrum</taxon>
    </lineage>
</organism>
<keyword evidence="3" id="KW-0645">Protease</keyword>
<reference evidence="10" key="1">
    <citation type="submission" date="2019-02" db="EMBL/GenBank/DDBJ databases">
        <authorList>
            <person name="Gruber-Vodicka R. H."/>
            <person name="Seah K. B. B."/>
        </authorList>
    </citation>
    <scope>NUCLEOTIDE SEQUENCE</scope>
    <source>
        <strain evidence="10">BECK_BZ15</strain>
    </source>
</reference>
<protein>
    <submittedName>
        <fullName evidence="10">Rhomboid family protein</fullName>
    </submittedName>
</protein>
<keyword evidence="7 8" id="KW-0472">Membrane</keyword>
<dbReference type="AlphaFoldDB" id="A0A450RYP8"/>
<dbReference type="Pfam" id="PF01694">
    <property type="entry name" value="Rhomboid"/>
    <property type="match status" value="1"/>
</dbReference>
<evidence type="ECO:0000256" key="5">
    <source>
        <dbReference type="ARBA" id="ARBA00022801"/>
    </source>
</evidence>
<name>A0A450RYP8_9GAMM</name>
<feature type="transmembrane region" description="Helical" evidence="8">
    <location>
        <begin position="89"/>
        <end position="107"/>
    </location>
</feature>
<feature type="transmembrane region" description="Helical" evidence="8">
    <location>
        <begin position="163"/>
        <end position="182"/>
    </location>
</feature>
<evidence type="ECO:0000256" key="3">
    <source>
        <dbReference type="ARBA" id="ARBA00022670"/>
    </source>
</evidence>
<comment type="subcellular location">
    <subcellularLocation>
        <location evidence="1">Membrane</location>
        <topology evidence="1">Multi-pass membrane protein</topology>
    </subcellularLocation>
</comment>
<comment type="similarity">
    <text evidence="2">Belongs to the peptidase S54 family.</text>
</comment>
<keyword evidence="5" id="KW-0378">Hydrolase</keyword>
<dbReference type="SUPFAM" id="SSF144091">
    <property type="entry name" value="Rhomboid-like"/>
    <property type="match status" value="1"/>
</dbReference>
<dbReference type="PANTHER" id="PTHR43066:SF1">
    <property type="entry name" value="RHOMBOID PROTEIN 2"/>
    <property type="match status" value="1"/>
</dbReference>
<dbReference type="PANTHER" id="PTHR43066">
    <property type="entry name" value="RHOMBOID-RELATED PROTEIN"/>
    <property type="match status" value="1"/>
</dbReference>
<dbReference type="GO" id="GO:0006508">
    <property type="term" value="P:proteolysis"/>
    <property type="evidence" value="ECO:0007669"/>
    <property type="project" value="UniProtKB-KW"/>
</dbReference>
<keyword evidence="6 8" id="KW-1133">Transmembrane helix</keyword>
<accession>A0A450RYP8</accession>
<feature type="transmembrane region" description="Helical" evidence="8">
    <location>
        <begin position="12"/>
        <end position="33"/>
    </location>
</feature>
<evidence type="ECO:0000256" key="2">
    <source>
        <dbReference type="ARBA" id="ARBA00009045"/>
    </source>
</evidence>
<gene>
    <name evidence="10" type="ORF">BECKFW1821A_GA0114235_10067</name>
</gene>
<feature type="transmembrane region" description="Helical" evidence="8">
    <location>
        <begin position="139"/>
        <end position="157"/>
    </location>
</feature>
<evidence type="ECO:0000256" key="1">
    <source>
        <dbReference type="ARBA" id="ARBA00004141"/>
    </source>
</evidence>
<feature type="transmembrane region" description="Helical" evidence="8">
    <location>
        <begin position="113"/>
        <end position="132"/>
    </location>
</feature>
<dbReference type="InterPro" id="IPR022764">
    <property type="entry name" value="Peptidase_S54_rhomboid_dom"/>
</dbReference>
<dbReference type="EMBL" id="CAADEW010000006">
    <property type="protein sequence ID" value="VFJ44164.1"/>
    <property type="molecule type" value="Genomic_DNA"/>
</dbReference>
<proteinExistence type="inferred from homology"/>
<evidence type="ECO:0000256" key="4">
    <source>
        <dbReference type="ARBA" id="ARBA00022692"/>
    </source>
</evidence>
<evidence type="ECO:0000256" key="7">
    <source>
        <dbReference type="ARBA" id="ARBA00023136"/>
    </source>
</evidence>
<dbReference type="InterPro" id="IPR035952">
    <property type="entry name" value="Rhomboid-like_sf"/>
</dbReference>
<feature type="domain" description="Peptidase S54 rhomboid" evidence="9">
    <location>
        <begin position="55"/>
        <end position="183"/>
    </location>
</feature>
<feature type="transmembrane region" description="Helical" evidence="8">
    <location>
        <begin position="64"/>
        <end position="82"/>
    </location>
</feature>
<dbReference type="Gene3D" id="1.20.1540.10">
    <property type="entry name" value="Rhomboid-like"/>
    <property type="match status" value="1"/>
</dbReference>
<keyword evidence="4 8" id="KW-0812">Transmembrane</keyword>
<evidence type="ECO:0000256" key="8">
    <source>
        <dbReference type="SAM" id="Phobius"/>
    </source>
</evidence>
<evidence type="ECO:0000259" key="9">
    <source>
        <dbReference type="Pfam" id="PF01694"/>
    </source>
</evidence>
<dbReference type="GO" id="GO:0016020">
    <property type="term" value="C:membrane"/>
    <property type="evidence" value="ECO:0007669"/>
    <property type="project" value="UniProtKB-SubCell"/>
</dbReference>
<dbReference type="GO" id="GO:0004252">
    <property type="term" value="F:serine-type endopeptidase activity"/>
    <property type="evidence" value="ECO:0007669"/>
    <property type="project" value="InterPro"/>
</dbReference>
<evidence type="ECO:0000313" key="10">
    <source>
        <dbReference type="EMBL" id="VFJ44164.1"/>
    </source>
</evidence>
<sequence length="189" mass="20284">MNAPAKTILSSRFGLAIGLVAIIWIIEITNLFLGHGLTQFGILPRTTQGLIGIPLSPFLHVNPMHAALNTVPLLILGSFVSLRGAQTYLATSLIIIIFAGGAVWLFGRPSYHVGASGLVFGYFGFLVARGWYERGFFSLIVAAITVLLYGGIIWGIFPVRSYISWEGHLFGLVAGIVAARVLSGVGSRR</sequence>
<evidence type="ECO:0000256" key="6">
    <source>
        <dbReference type="ARBA" id="ARBA00022989"/>
    </source>
</evidence>